<evidence type="ECO:0000256" key="1">
    <source>
        <dbReference type="SAM" id="MobiDB-lite"/>
    </source>
</evidence>
<feature type="compositionally biased region" description="Basic and acidic residues" evidence="1">
    <location>
        <begin position="100"/>
        <end position="127"/>
    </location>
</feature>
<feature type="region of interest" description="Disordered" evidence="1">
    <location>
        <begin position="1"/>
        <end position="44"/>
    </location>
</feature>
<dbReference type="EMBL" id="AVOT02025889">
    <property type="protein sequence ID" value="MBW0517382.1"/>
    <property type="molecule type" value="Genomic_DNA"/>
</dbReference>
<sequence>MDLDQDIQVINQKDKNFSPEEARASTSSKRRESFSASNSRNIPVPVQELVYESKTAGVGASAKSLDRHNELLSSSEEVHGPIKYSRPSEGLETHVLQRKIPKDKSLVEKPNHFFRVPGERVGPKEGKQPGGSSSSLQKKESASTSAKQGQASPKKAIRRERKSLIRTSLTHRITEFQRKKRQLWTMC</sequence>
<organism evidence="2 3">
    <name type="scientific">Austropuccinia psidii MF-1</name>
    <dbReference type="NCBI Taxonomy" id="1389203"/>
    <lineage>
        <taxon>Eukaryota</taxon>
        <taxon>Fungi</taxon>
        <taxon>Dikarya</taxon>
        <taxon>Basidiomycota</taxon>
        <taxon>Pucciniomycotina</taxon>
        <taxon>Pucciniomycetes</taxon>
        <taxon>Pucciniales</taxon>
        <taxon>Sphaerophragmiaceae</taxon>
        <taxon>Austropuccinia</taxon>
    </lineage>
</organism>
<protein>
    <submittedName>
        <fullName evidence="2">Uncharacterized protein</fullName>
    </submittedName>
</protein>
<feature type="compositionally biased region" description="Basic and acidic residues" evidence="1">
    <location>
        <begin position="69"/>
        <end position="80"/>
    </location>
</feature>
<dbReference type="AlphaFoldDB" id="A0A9Q3EH40"/>
<gene>
    <name evidence="2" type="ORF">O181_057097</name>
</gene>
<keyword evidence="3" id="KW-1185">Reference proteome</keyword>
<name>A0A9Q3EH40_9BASI</name>
<feature type="region of interest" description="Disordered" evidence="1">
    <location>
        <begin position="69"/>
        <end position="168"/>
    </location>
</feature>
<accession>A0A9Q3EH40</accession>
<dbReference type="Proteomes" id="UP000765509">
    <property type="component" value="Unassembled WGS sequence"/>
</dbReference>
<reference evidence="2" key="1">
    <citation type="submission" date="2021-03" db="EMBL/GenBank/DDBJ databases">
        <title>Draft genome sequence of rust myrtle Austropuccinia psidii MF-1, a brazilian biotype.</title>
        <authorList>
            <person name="Quecine M.C."/>
            <person name="Pachon D.M.R."/>
            <person name="Bonatelli M.L."/>
            <person name="Correr F.H."/>
            <person name="Franceschini L.M."/>
            <person name="Leite T.F."/>
            <person name="Margarido G.R.A."/>
            <person name="Almeida C.A."/>
            <person name="Ferrarezi J.A."/>
            <person name="Labate C.A."/>
        </authorList>
    </citation>
    <scope>NUCLEOTIDE SEQUENCE</scope>
    <source>
        <strain evidence="2">MF-1</strain>
    </source>
</reference>
<evidence type="ECO:0000313" key="2">
    <source>
        <dbReference type="EMBL" id="MBW0517382.1"/>
    </source>
</evidence>
<evidence type="ECO:0000313" key="3">
    <source>
        <dbReference type="Proteomes" id="UP000765509"/>
    </source>
</evidence>
<feature type="compositionally biased region" description="Basic and acidic residues" evidence="1">
    <location>
        <begin position="12"/>
        <end position="33"/>
    </location>
</feature>
<comment type="caution">
    <text evidence="2">The sequence shown here is derived from an EMBL/GenBank/DDBJ whole genome shotgun (WGS) entry which is preliminary data.</text>
</comment>
<proteinExistence type="predicted"/>